<dbReference type="GO" id="GO:0016586">
    <property type="term" value="C:RSC-type complex"/>
    <property type="evidence" value="ECO:0007669"/>
    <property type="project" value="TreeGrafter"/>
</dbReference>
<evidence type="ECO:0000256" key="7">
    <source>
        <dbReference type="ARBA" id="ARBA00023163"/>
    </source>
</evidence>
<evidence type="ECO:0000256" key="4">
    <source>
        <dbReference type="ARBA" id="ARBA00022833"/>
    </source>
</evidence>
<evidence type="ECO:0000256" key="2">
    <source>
        <dbReference type="ARBA" id="ARBA00022723"/>
    </source>
</evidence>
<dbReference type="CDD" id="cd21750">
    <property type="entry name" value="ZnB-Zn_SUZ12"/>
    <property type="match status" value="1"/>
</dbReference>
<accession>A0A8B7NF06</accession>
<proteinExistence type="inferred from homology"/>
<gene>
    <name evidence="12" type="primary">LOC108669388</name>
</gene>
<reference evidence="12" key="1">
    <citation type="submission" date="2025-08" db="UniProtKB">
        <authorList>
            <consortium name="RefSeq"/>
        </authorList>
    </citation>
    <scope>IDENTIFICATION</scope>
    <source>
        <tissue evidence="12">Whole organism</tissue>
    </source>
</reference>
<dbReference type="CDD" id="cd21551">
    <property type="entry name" value="VEFS-box_SUZ12"/>
    <property type="match status" value="1"/>
</dbReference>
<dbReference type="GO" id="GO:0035098">
    <property type="term" value="C:ESC/E(Z) complex"/>
    <property type="evidence" value="ECO:0007669"/>
    <property type="project" value="TreeGrafter"/>
</dbReference>
<keyword evidence="3" id="KW-0863">Zinc-finger</keyword>
<dbReference type="GO" id="GO:0006325">
    <property type="term" value="P:chromatin organization"/>
    <property type="evidence" value="ECO:0007669"/>
    <property type="project" value="UniProtKB-KW"/>
</dbReference>
<organism evidence="11 12">
    <name type="scientific">Hyalella azteca</name>
    <name type="common">Amphipod</name>
    <dbReference type="NCBI Taxonomy" id="294128"/>
    <lineage>
        <taxon>Eukaryota</taxon>
        <taxon>Metazoa</taxon>
        <taxon>Ecdysozoa</taxon>
        <taxon>Arthropoda</taxon>
        <taxon>Crustacea</taxon>
        <taxon>Multicrustacea</taxon>
        <taxon>Malacostraca</taxon>
        <taxon>Eumalacostraca</taxon>
        <taxon>Peracarida</taxon>
        <taxon>Amphipoda</taxon>
        <taxon>Senticaudata</taxon>
        <taxon>Talitrida</taxon>
        <taxon>Talitroidea</taxon>
        <taxon>Hyalellidae</taxon>
        <taxon>Hyalella</taxon>
    </lineage>
</organism>
<evidence type="ECO:0000313" key="11">
    <source>
        <dbReference type="Proteomes" id="UP000694843"/>
    </source>
</evidence>
<feature type="compositionally biased region" description="Low complexity" evidence="8">
    <location>
        <begin position="890"/>
        <end position="913"/>
    </location>
</feature>
<dbReference type="GO" id="GO:0031490">
    <property type="term" value="F:chromatin DNA binding"/>
    <property type="evidence" value="ECO:0007669"/>
    <property type="project" value="TreeGrafter"/>
</dbReference>
<evidence type="ECO:0000256" key="1">
    <source>
        <dbReference type="ARBA" id="ARBA00007416"/>
    </source>
</evidence>
<dbReference type="Pfam" id="PF09733">
    <property type="entry name" value="VEFS-Box"/>
    <property type="match status" value="1"/>
</dbReference>
<dbReference type="CDD" id="cd21740">
    <property type="entry name" value="C2_II_SUZ12"/>
    <property type="match status" value="1"/>
</dbReference>
<dbReference type="OrthoDB" id="166746at2759"/>
<dbReference type="KEGG" id="hazt:108669388"/>
<feature type="region of interest" description="Disordered" evidence="8">
    <location>
        <begin position="235"/>
        <end position="267"/>
    </location>
</feature>
<dbReference type="InterPro" id="IPR057540">
    <property type="entry name" value="Znf_SUZ12"/>
</dbReference>
<evidence type="ECO:0000256" key="8">
    <source>
        <dbReference type="SAM" id="MobiDB-lite"/>
    </source>
</evidence>
<feature type="domain" description="Polycomb protein VEFS-Box" evidence="9">
    <location>
        <begin position="549"/>
        <end position="665"/>
    </location>
</feature>
<dbReference type="InterPro" id="IPR019135">
    <property type="entry name" value="Polycomb_protein_VEFS-Box"/>
</dbReference>
<keyword evidence="2" id="KW-0479">Metal-binding</keyword>
<evidence type="ECO:0000259" key="9">
    <source>
        <dbReference type="Pfam" id="PF09733"/>
    </source>
</evidence>
<feature type="region of interest" description="Disordered" evidence="8">
    <location>
        <begin position="882"/>
        <end position="985"/>
    </location>
</feature>
<name>A0A8B7NF06_HYAAZ</name>
<protein>
    <submittedName>
        <fullName evidence="12">Polycomb protein suz12-A-like isoform X1</fullName>
    </submittedName>
</protein>
<feature type="region of interest" description="Disordered" evidence="8">
    <location>
        <begin position="814"/>
        <end position="856"/>
    </location>
</feature>
<dbReference type="GeneID" id="108669388"/>
<dbReference type="CTD" id="48071"/>
<keyword evidence="7" id="KW-0804">Transcription</keyword>
<evidence type="ECO:0000256" key="5">
    <source>
        <dbReference type="ARBA" id="ARBA00022853"/>
    </source>
</evidence>
<feature type="compositionally biased region" description="Low complexity" evidence="8">
    <location>
        <begin position="920"/>
        <end position="936"/>
    </location>
</feature>
<dbReference type="GO" id="GO:0008270">
    <property type="term" value="F:zinc ion binding"/>
    <property type="evidence" value="ECO:0007669"/>
    <property type="project" value="UniProtKB-KW"/>
</dbReference>
<dbReference type="Pfam" id="PF23320">
    <property type="entry name" value="Zn_SUZ12"/>
    <property type="match status" value="1"/>
</dbReference>
<feature type="compositionally biased region" description="Polar residues" evidence="8">
    <location>
        <begin position="961"/>
        <end position="985"/>
    </location>
</feature>
<keyword evidence="4" id="KW-0862">Zinc</keyword>
<dbReference type="RefSeq" id="XP_018012194.1">
    <property type="nucleotide sequence ID" value="XM_018156705.2"/>
</dbReference>
<evidence type="ECO:0000259" key="10">
    <source>
        <dbReference type="Pfam" id="PF23320"/>
    </source>
</evidence>
<dbReference type="PANTHER" id="PTHR22597:SF0">
    <property type="entry name" value="POLYCOMB PROTEIN SUZ12"/>
    <property type="match status" value="1"/>
</dbReference>
<feature type="domain" description="Polycomb protein SUZ12-like zinc finger" evidence="10">
    <location>
        <begin position="417"/>
        <end position="483"/>
    </location>
</feature>
<feature type="region of interest" description="Disordered" evidence="8">
    <location>
        <begin position="1"/>
        <end position="23"/>
    </location>
</feature>
<keyword evidence="6" id="KW-0805">Transcription regulation</keyword>
<feature type="compositionally biased region" description="Low complexity" evidence="8">
    <location>
        <begin position="814"/>
        <end position="850"/>
    </location>
</feature>
<comment type="similarity">
    <text evidence="1">Belongs to the VEFS (VRN2-EMF2-FIS2-SU(Z)12) family.</text>
</comment>
<dbReference type="Proteomes" id="UP000694843">
    <property type="component" value="Unplaced"/>
</dbReference>
<evidence type="ECO:0000313" key="12">
    <source>
        <dbReference type="RefSeq" id="XP_018012194.1"/>
    </source>
</evidence>
<evidence type="ECO:0000256" key="6">
    <source>
        <dbReference type="ARBA" id="ARBA00023015"/>
    </source>
</evidence>
<dbReference type="AlphaFoldDB" id="A0A8B7NF06"/>
<feature type="compositionally biased region" description="Low complexity" evidence="8">
    <location>
        <begin position="250"/>
        <end position="267"/>
    </location>
</feature>
<sequence length="985" mass="107224">MVESVRGKMAHRKKDNHSSDKSYQDMQADHELFLQAFEKPTQIYRYLRTRNIVSVSVSQPTPIFLHRSLYYMKNRMSRNHKNRSTFKVDSLVHKLEKQQNESQSNHPGSFLNLAFIGFFDKKTEGEGDRAHLKVDVVKISHKKRKESSAPITQTCVGSHDISINPPMGSLVAWQPPASLQVNNHQHSSDGASTKEPLVSIPTNTFGTLNGHQNKSSVLQFKIELVHDQENICEPASKRRRLSRGSSATADSGSEHSSGGGSSSDTTSDNVTCYKAELVVYDRHGRCQLQAGSYELVLQPVNATAGKTISSSPRKNSTWESTEDLKVEAANISDFQNSGPTLHFRLAWSHEPGGGIGTCTAVTGHTNGHSRLQSSGTSLSAMFKTLIRPKQPLSVLLENDKATKPKPQGVSSPEAPQLVLYQFVYNNNGRQQTEARRDFHCPWCSINCLALYCLLKHLKLCHARFTFTYLPHPKGARIDVSLNDCYDGSYAGNPQDLVALSGGGGGVCFSRTGPCRRAPTTALLVCRPRRSKPSLSEFLEQDHVDYDLPRSYILGHNRLYHHTMSCRPIGPHELDEDSEGEHDSQWMRIKTVSMIDDFSDVNDGEKEIMKLWNVHVMKHNFVGDCQLPIACSMFVDAHGEEVIRRNLYRNYLLHLVSLYDFGVMGAGAVYNNIRQLQNLMQEKGLHLELSKHWTRQRRVGLKAYTSPRSAIKASVSNLSSDSSAVSSAARALLADSHFEAPTKSSGSTNGASSDGSYLPSVGKNVAATSTKAPTSASSTSTKAVLPTTATSICSISTSIDKLSYSSVVASSLKTSSSTNSSTISRNSVARNSSNASHKASCSSSNASTNSSIKPPSIVNGLPSKNTALTVLKNSVVCSLTRSFPSHAQPRSGSTTSNSSTSSKSSSPSSQSKCSVNLPIKSPSLGGQSQGLSNGPNSKVNQNDKNSPVILKAPVIPLPSFPSKISSPSLRTQTGDNLTKQILTKTK</sequence>
<dbReference type="OMA" id="VSQCAVN"/>
<keyword evidence="5" id="KW-0156">Chromatin regulator</keyword>
<dbReference type="PANTHER" id="PTHR22597">
    <property type="entry name" value="POLYCOMB GROUP PROTEIN"/>
    <property type="match status" value="1"/>
</dbReference>
<evidence type="ECO:0000256" key="3">
    <source>
        <dbReference type="ARBA" id="ARBA00022771"/>
    </source>
</evidence>
<keyword evidence="11" id="KW-1185">Reference proteome</keyword>